<evidence type="ECO:0000313" key="2">
    <source>
        <dbReference type="EMBL" id="GLB42659.1"/>
    </source>
</evidence>
<name>A0A9P3PW94_LYOSH</name>
<evidence type="ECO:0000313" key="3">
    <source>
        <dbReference type="Proteomes" id="UP001063166"/>
    </source>
</evidence>
<dbReference type="GO" id="GO:0005789">
    <property type="term" value="C:endoplasmic reticulum membrane"/>
    <property type="evidence" value="ECO:0007669"/>
    <property type="project" value="InterPro"/>
</dbReference>
<dbReference type="OrthoDB" id="2139606at2759"/>
<feature type="compositionally biased region" description="Basic and acidic residues" evidence="1">
    <location>
        <begin position="389"/>
        <end position="404"/>
    </location>
</feature>
<sequence>MPSNSKRRATAHALNFYEPRQTLPYPFEASLTPFTPIVQPLQSEDHASSRKRQSQPPYSELELSPPLTRPPSGKRSSTHELGTFVPSKFLFAPADTPPAYTPTASSPPPARFSALKSKSSPLLHSSHPSSPYGHHPRRMSAVQLHSESDSDDGNDAGIGRVITSSSTGNLKATGAGVRARIFGIGSSYASTRHRDRPKTICTTPGALCAGETETEVDEPPKHLPTARIIPSSGPLVPPNTLQQRLTPLLFEFSRLLSIVPAVFGTLYNLYHVFKPPPPRADVRSSPERVDFAISALWAVLTGWQCLCLTTGLLTRWRLYYPPLSTLIRLLALQGICWPATQLTCTILEHQKRPVIVWAVIGTTTCVSRGVQIWVTSNLWWETREMRDRNRNREGERGEGEEKSRSGSGSGYWKRWGGGKWGGRRWDWKEVGVKYWETRNASMYHVYPRHPSILEDSTSQPHAYREHPKCPEEMNNKIFHTSTHDPRHDPGVAIVYSSGYRHVVDAAGGCESNGSDLPPIRRRRLRPYVYAGASLPQDVGDRARPKGRVSPPTSGARPKPSK</sequence>
<dbReference type="PANTHER" id="PTHR28147">
    <property type="entry name" value="N-GLYCOSYLATION PROTEIN EOS1"/>
    <property type="match status" value="1"/>
</dbReference>
<keyword evidence="3" id="KW-1185">Reference proteome</keyword>
<dbReference type="AlphaFoldDB" id="A0A9P3PW94"/>
<reference evidence="2" key="1">
    <citation type="submission" date="2022-07" db="EMBL/GenBank/DDBJ databases">
        <title>The genome of Lyophyllum shimeji provides insight into the initial evolution of ectomycorrhizal fungal genome.</title>
        <authorList>
            <person name="Kobayashi Y."/>
            <person name="Shibata T."/>
            <person name="Hirakawa H."/>
            <person name="Shigenobu S."/>
            <person name="Nishiyama T."/>
            <person name="Yamada A."/>
            <person name="Hasebe M."/>
            <person name="Kawaguchi M."/>
        </authorList>
    </citation>
    <scope>NUCLEOTIDE SEQUENCE</scope>
    <source>
        <strain evidence="2">AT787</strain>
    </source>
</reference>
<dbReference type="Pfam" id="PF12326">
    <property type="entry name" value="EOS1"/>
    <property type="match status" value="1"/>
</dbReference>
<comment type="caution">
    <text evidence="2">The sequence shown here is derived from an EMBL/GenBank/DDBJ whole genome shotgun (WGS) entry which is preliminary data.</text>
</comment>
<feature type="region of interest" description="Disordered" evidence="1">
    <location>
        <begin position="36"/>
        <end position="80"/>
    </location>
</feature>
<proteinExistence type="predicted"/>
<accession>A0A9P3PW94</accession>
<feature type="compositionally biased region" description="Low complexity" evidence="1">
    <location>
        <begin position="56"/>
        <end position="66"/>
    </location>
</feature>
<dbReference type="EMBL" id="BRPK01000012">
    <property type="protein sequence ID" value="GLB42659.1"/>
    <property type="molecule type" value="Genomic_DNA"/>
</dbReference>
<dbReference type="InterPro" id="IPR021100">
    <property type="entry name" value="N-glycosylation_EOS1"/>
</dbReference>
<dbReference type="GO" id="GO:0034599">
    <property type="term" value="P:cellular response to oxidative stress"/>
    <property type="evidence" value="ECO:0007669"/>
    <property type="project" value="InterPro"/>
</dbReference>
<dbReference type="Proteomes" id="UP001063166">
    <property type="component" value="Unassembled WGS sequence"/>
</dbReference>
<feature type="compositionally biased region" description="Low complexity" evidence="1">
    <location>
        <begin position="111"/>
        <end position="131"/>
    </location>
</feature>
<organism evidence="2 3">
    <name type="scientific">Lyophyllum shimeji</name>
    <name type="common">Hon-shimeji</name>
    <name type="synonym">Tricholoma shimeji</name>
    <dbReference type="NCBI Taxonomy" id="47721"/>
    <lineage>
        <taxon>Eukaryota</taxon>
        <taxon>Fungi</taxon>
        <taxon>Dikarya</taxon>
        <taxon>Basidiomycota</taxon>
        <taxon>Agaricomycotina</taxon>
        <taxon>Agaricomycetes</taxon>
        <taxon>Agaricomycetidae</taxon>
        <taxon>Agaricales</taxon>
        <taxon>Tricholomatineae</taxon>
        <taxon>Lyophyllaceae</taxon>
        <taxon>Lyophyllum</taxon>
    </lineage>
</organism>
<feature type="region of interest" description="Disordered" evidence="1">
    <location>
        <begin position="389"/>
        <end position="409"/>
    </location>
</feature>
<feature type="region of interest" description="Disordered" evidence="1">
    <location>
        <begin position="96"/>
        <end position="154"/>
    </location>
</feature>
<evidence type="ECO:0000256" key="1">
    <source>
        <dbReference type="SAM" id="MobiDB-lite"/>
    </source>
</evidence>
<gene>
    <name evidence="2" type="ORF">LshimejAT787_1201080</name>
</gene>
<feature type="region of interest" description="Disordered" evidence="1">
    <location>
        <begin position="532"/>
        <end position="561"/>
    </location>
</feature>
<dbReference type="GO" id="GO:0006487">
    <property type="term" value="P:protein N-linked glycosylation"/>
    <property type="evidence" value="ECO:0007669"/>
    <property type="project" value="TreeGrafter"/>
</dbReference>
<protein>
    <submittedName>
        <fullName evidence="2">N-glycosylation protein</fullName>
    </submittedName>
</protein>
<dbReference type="PANTHER" id="PTHR28147:SF1">
    <property type="entry name" value="N-GLYCOSYLATION PROTEIN EOS1"/>
    <property type="match status" value="1"/>
</dbReference>
<feature type="compositionally biased region" description="Pro residues" evidence="1">
    <location>
        <begin position="96"/>
        <end position="110"/>
    </location>
</feature>